<feature type="binding site" evidence="9">
    <location>
        <position position="42"/>
    </location>
    <ligand>
        <name>ATP</name>
        <dbReference type="ChEBI" id="CHEBI:30616"/>
    </ligand>
</feature>
<dbReference type="Gene3D" id="1.20.120.790">
    <property type="entry name" value="Heat shock protein 90, C-terminal domain"/>
    <property type="match status" value="1"/>
</dbReference>
<proteinExistence type="inferred from homology"/>
<feature type="region of interest" description="Disordered" evidence="10">
    <location>
        <begin position="221"/>
        <end position="272"/>
    </location>
</feature>
<dbReference type="GO" id="GO:0005524">
    <property type="term" value="F:ATP binding"/>
    <property type="evidence" value="ECO:0007669"/>
    <property type="project" value="UniProtKB-KW"/>
</dbReference>
<evidence type="ECO:0000259" key="11">
    <source>
        <dbReference type="SMART" id="SM00387"/>
    </source>
</evidence>
<evidence type="ECO:0000256" key="6">
    <source>
        <dbReference type="ARBA" id="ARBA00022840"/>
    </source>
</evidence>
<keyword evidence="7 12" id="KW-0346">Stress response</keyword>
<feature type="binding site" evidence="9">
    <location>
        <begin position="108"/>
        <end position="109"/>
    </location>
    <ligand>
        <name>ATP</name>
        <dbReference type="ChEBI" id="CHEBI:30616"/>
    </ligand>
</feature>
<feature type="binding site" evidence="9">
    <location>
        <position position="46"/>
    </location>
    <ligand>
        <name>ATP</name>
        <dbReference type="ChEBI" id="CHEBI:30616"/>
    </ligand>
</feature>
<dbReference type="Gene3D" id="3.30.230.80">
    <property type="match status" value="1"/>
</dbReference>
<accession>E0XJK8</accession>
<dbReference type="PROSITE" id="PS00298">
    <property type="entry name" value="HSP90"/>
    <property type="match status" value="1"/>
</dbReference>
<dbReference type="HAMAP" id="MF_00505">
    <property type="entry name" value="HSP90"/>
    <property type="match status" value="1"/>
</dbReference>
<keyword evidence="4" id="KW-0963">Cytoplasm</keyword>
<gene>
    <name evidence="12" type="primary">HSP90</name>
</gene>
<feature type="binding site" evidence="9">
    <location>
        <position position="93"/>
    </location>
    <ligand>
        <name>ATP</name>
        <dbReference type="ChEBI" id="CHEBI:30616"/>
    </ligand>
</feature>
<dbReference type="InterPro" id="IPR036890">
    <property type="entry name" value="HATPase_C_sf"/>
</dbReference>
<dbReference type="FunFam" id="3.30.565.10:FF:000001">
    <property type="entry name" value="Heat shock protein HSP 90-alpha"/>
    <property type="match status" value="1"/>
</dbReference>
<dbReference type="FunFam" id="3.30.230.80:FF:000001">
    <property type="entry name" value="Heat shock protein 90 alpha"/>
    <property type="match status" value="1"/>
</dbReference>
<feature type="domain" description="Histidine kinase/HSP90-like ATPase" evidence="11">
    <location>
        <begin position="35"/>
        <end position="189"/>
    </location>
</feature>
<evidence type="ECO:0000256" key="9">
    <source>
        <dbReference type="PIRSR" id="PIRSR002583-1"/>
    </source>
</evidence>
<dbReference type="SUPFAM" id="SSF55874">
    <property type="entry name" value="ATPase domain of HSP90 chaperone/DNA topoisomerase II/histidine kinase"/>
    <property type="match status" value="1"/>
</dbReference>
<evidence type="ECO:0000313" key="12">
    <source>
        <dbReference type="EMBL" id="ADM26741.1"/>
    </source>
</evidence>
<dbReference type="PIRSF" id="PIRSF002583">
    <property type="entry name" value="Hsp90"/>
    <property type="match status" value="1"/>
</dbReference>
<dbReference type="InterPro" id="IPR001404">
    <property type="entry name" value="Hsp90_fam"/>
</dbReference>
<dbReference type="InterPro" id="IPR003594">
    <property type="entry name" value="HATPase_dom"/>
</dbReference>
<dbReference type="SUPFAM" id="SSF54211">
    <property type="entry name" value="Ribosomal protein S5 domain 2-like"/>
    <property type="match status" value="1"/>
</dbReference>
<feature type="binding site" evidence="9">
    <location>
        <position position="387"/>
    </location>
    <ligand>
        <name>ATP</name>
        <dbReference type="ChEBI" id="CHEBI:30616"/>
    </ligand>
</feature>
<dbReference type="PANTHER" id="PTHR11528">
    <property type="entry name" value="HEAT SHOCK PROTEIN 90 FAMILY MEMBER"/>
    <property type="match status" value="1"/>
</dbReference>
<dbReference type="Pfam" id="PF00183">
    <property type="entry name" value="HSP90"/>
    <property type="match status" value="1"/>
</dbReference>
<dbReference type="SUPFAM" id="SSF110942">
    <property type="entry name" value="HSP90 C-terminal domain"/>
    <property type="match status" value="1"/>
</dbReference>
<dbReference type="GO" id="GO:0051082">
    <property type="term" value="F:unfolded protein binding"/>
    <property type="evidence" value="ECO:0007669"/>
    <property type="project" value="InterPro"/>
</dbReference>
<reference evidence="12" key="1">
    <citation type="submission" date="2009-11" db="EMBL/GenBank/DDBJ databases">
        <title>Identification of conserved nucleotide sequences within 3'UTR region of the cytoplasmic HSP90: design of PCR primers for amplification of HSP90 from Lepidoptera.</title>
        <authorList>
            <person name="Xu P."/>
            <person name="Li T."/>
            <person name="Huang D.W."/>
        </authorList>
    </citation>
    <scope>NUCLEOTIDE SEQUENCE</scope>
</reference>
<evidence type="ECO:0000256" key="8">
    <source>
        <dbReference type="ARBA" id="ARBA00023186"/>
    </source>
</evidence>
<evidence type="ECO:0000256" key="4">
    <source>
        <dbReference type="ARBA" id="ARBA00022490"/>
    </source>
</evidence>
<dbReference type="Gene3D" id="3.30.565.10">
    <property type="entry name" value="Histidine kinase-like ATPase, C-terminal domain"/>
    <property type="match status" value="1"/>
</dbReference>
<feature type="binding site" evidence="9">
    <location>
        <position position="107"/>
    </location>
    <ligand>
        <name>ATP</name>
        <dbReference type="ChEBI" id="CHEBI:30616"/>
    </ligand>
</feature>
<dbReference type="AlphaFoldDB" id="E0XJK8"/>
<evidence type="ECO:0000256" key="10">
    <source>
        <dbReference type="SAM" id="MobiDB-lite"/>
    </source>
</evidence>
<dbReference type="NCBIfam" id="NF003555">
    <property type="entry name" value="PRK05218.1"/>
    <property type="match status" value="1"/>
</dbReference>
<dbReference type="FunFam" id="1.20.120.790:FF:000001">
    <property type="entry name" value="Heat shock protein 90 alpha"/>
    <property type="match status" value="1"/>
</dbReference>
<feature type="binding site" evidence="9">
    <location>
        <position position="179"/>
    </location>
    <ligand>
        <name>ATP</name>
        <dbReference type="ChEBI" id="CHEBI:30616"/>
    </ligand>
</feature>
<dbReference type="InterPro" id="IPR019805">
    <property type="entry name" value="Heat_shock_protein_90_CS"/>
</dbReference>
<dbReference type="Pfam" id="PF13589">
    <property type="entry name" value="HATPase_c_3"/>
    <property type="match status" value="1"/>
</dbReference>
<dbReference type="GO" id="GO:0140662">
    <property type="term" value="F:ATP-dependent protein folding chaperone"/>
    <property type="evidence" value="ECO:0007669"/>
    <property type="project" value="InterPro"/>
</dbReference>
<name>E0XJK8_9NEOP</name>
<evidence type="ECO:0000256" key="7">
    <source>
        <dbReference type="ARBA" id="ARBA00023016"/>
    </source>
</evidence>
<dbReference type="GO" id="GO:0005737">
    <property type="term" value="C:cytoplasm"/>
    <property type="evidence" value="ECO:0007669"/>
    <property type="project" value="UniProtKB-SubCell"/>
</dbReference>
<dbReference type="InterPro" id="IPR020575">
    <property type="entry name" value="Hsp90_N"/>
</dbReference>
<feature type="region of interest" description="Disordered" evidence="10">
    <location>
        <begin position="690"/>
        <end position="718"/>
    </location>
</feature>
<dbReference type="InterPro" id="IPR037196">
    <property type="entry name" value="HSP90_C"/>
</dbReference>
<dbReference type="SMART" id="SM00387">
    <property type="entry name" value="HATPase_c"/>
    <property type="match status" value="1"/>
</dbReference>
<feature type="compositionally biased region" description="Basic and acidic residues" evidence="10">
    <location>
        <begin position="232"/>
        <end position="248"/>
    </location>
</feature>
<feature type="binding site" evidence="9">
    <location>
        <position position="101"/>
    </location>
    <ligand>
        <name>ATP</name>
        <dbReference type="ChEBI" id="CHEBI:30616"/>
    </ligand>
</feature>
<feature type="binding site" evidence="9">
    <location>
        <position position="88"/>
    </location>
    <ligand>
        <name>ATP</name>
        <dbReference type="ChEBI" id="CHEBI:30616"/>
    </ligand>
</feature>
<evidence type="ECO:0000256" key="1">
    <source>
        <dbReference type="ARBA" id="ARBA00004496"/>
    </source>
</evidence>
<evidence type="ECO:0000256" key="5">
    <source>
        <dbReference type="ARBA" id="ARBA00022741"/>
    </source>
</evidence>
<evidence type="ECO:0000256" key="3">
    <source>
        <dbReference type="ARBA" id="ARBA00021845"/>
    </source>
</evidence>
<dbReference type="CDD" id="cd16927">
    <property type="entry name" value="HATPase_Hsp90-like"/>
    <property type="match status" value="1"/>
</dbReference>
<sequence length="718" mass="82574">MPEDMETAPAEVETFAFQAEIAQLMSLIINTFYSNKEIFLRELISNSSDALDKIRYESLTDPSKLDSGKELYIKIVPNKSEGTLTIIDTGIGMTKADLVNNLGTIAKSGTKAFMEALQAGADISMIGQFGVGFYSCYLVADRVTVHSKHNDDEQYMWESAAGGSFTVRADNGEPLGRGTKIVLHVKEDLAEYMEEHKIKEVVKKHSQFIGYPIKLVVEKEREKELSDDEAEEEKKEEDKEDEKPKIEDVGEDEDEDSKDKKKKKKTIKEKYSEDEELNKTKPIWTRNADDITQEEYGDFYKSLTNDWEDHLAVKHFSVEGQLEFRALLFVPRRAPFDLFENKKRKNNIKLYVRRVFIMDNCEDLIPEYLNFIKGVVDSEDLPLNIPREMLQQNKILKVIRKNLVEKCLELFEELAEDKENYKKYYEQFSKNLKLGTHEDSQNRNKLADLLRYHTSASGDEVCSLKEYVSRMKENQKHIYYITGENRDQVANSSFVERVKKRGYEVVYMTEPIDEYVVQQMREYDGKTLVSVTKEGLELPEDEEEKKKREEDKVKFENLCKVMKNILDSKVEKVVVSNRLVESPCCIVTAQYGWSANMERIMKAQALRDTSTMGYMAAKKHLEINPDHSIVETLRQKAEADKNDKAVKDLVILLYETALLSSGFTLDEPQVHASRIYRMIKLGLGIDEDEPVQVEEASTGDVPPLEGDADDASRMEEVD</sequence>
<feature type="binding site" evidence="9">
    <location>
        <begin position="128"/>
        <end position="133"/>
    </location>
    <ligand>
        <name>ATP</name>
        <dbReference type="ChEBI" id="CHEBI:30616"/>
    </ligand>
</feature>
<comment type="similarity">
    <text evidence="2">Belongs to the heat shock protein 90 family.</text>
</comment>
<dbReference type="EMBL" id="GU230738">
    <property type="protein sequence ID" value="ADM26741.1"/>
    <property type="molecule type" value="Genomic_DNA"/>
</dbReference>
<dbReference type="GO" id="GO:0016887">
    <property type="term" value="F:ATP hydrolysis activity"/>
    <property type="evidence" value="ECO:0007669"/>
    <property type="project" value="InterPro"/>
</dbReference>
<dbReference type="FunFam" id="3.40.50.11260:FF:000001">
    <property type="entry name" value="Heat shock protein 90 alpha"/>
    <property type="match status" value="1"/>
</dbReference>
<dbReference type="GO" id="GO:0101031">
    <property type="term" value="C:protein folding chaperone complex"/>
    <property type="evidence" value="ECO:0007669"/>
    <property type="project" value="UniProtKB-ARBA"/>
</dbReference>
<organism evidence="12">
    <name type="scientific">Gonepteryx amintha</name>
    <dbReference type="NCBI Taxonomy" id="441324"/>
    <lineage>
        <taxon>Eukaryota</taxon>
        <taxon>Metazoa</taxon>
        <taxon>Ecdysozoa</taxon>
        <taxon>Arthropoda</taxon>
        <taxon>Hexapoda</taxon>
        <taxon>Insecta</taxon>
        <taxon>Pterygota</taxon>
        <taxon>Neoptera</taxon>
        <taxon>Endopterygota</taxon>
        <taxon>Lepidoptera</taxon>
        <taxon>Glossata</taxon>
        <taxon>Ditrysia</taxon>
        <taxon>Papilionoidea</taxon>
        <taxon>Pieridae</taxon>
        <taxon>Coliadinae</taxon>
        <taxon>Gonepteryx</taxon>
    </lineage>
</organism>
<keyword evidence="6 9" id="KW-0067">ATP-binding</keyword>
<dbReference type="PRINTS" id="PR00775">
    <property type="entry name" value="HEATSHOCK90"/>
</dbReference>
<keyword evidence="5 9" id="KW-0547">Nucleotide-binding</keyword>
<dbReference type="InterPro" id="IPR020568">
    <property type="entry name" value="Ribosomal_Su5_D2-typ_SF"/>
</dbReference>
<keyword evidence="8" id="KW-0143">Chaperone</keyword>
<dbReference type="Gene3D" id="3.40.50.11260">
    <property type="match status" value="1"/>
</dbReference>
<comment type="subcellular location">
    <subcellularLocation>
        <location evidence="1">Cytoplasm</location>
    </subcellularLocation>
</comment>
<evidence type="ECO:0000256" key="2">
    <source>
        <dbReference type="ARBA" id="ARBA00008239"/>
    </source>
</evidence>
<protein>
    <recommendedName>
        <fullName evidence="3">Heat shock protein 83</fullName>
    </recommendedName>
</protein>